<name>A0AC35F3I4_9BILA</name>
<sequence length="119" mass="13090">MLKYAIAAGICASLAPIFMKLAFAENIQTFNLQLLKYIYFICFALSNICMWFFHSKALQASDSTIKAVVLNTGTNFVVTGILGWIVFGEQQSFLWAIGISCIIAGISLIASDKPQIKID</sequence>
<accession>A0AC35F3I4</accession>
<evidence type="ECO:0000313" key="1">
    <source>
        <dbReference type="Proteomes" id="UP000887580"/>
    </source>
</evidence>
<dbReference type="Proteomes" id="UP000887580">
    <property type="component" value="Unplaced"/>
</dbReference>
<organism evidence="1 2">
    <name type="scientific">Panagrolaimus sp. PS1159</name>
    <dbReference type="NCBI Taxonomy" id="55785"/>
    <lineage>
        <taxon>Eukaryota</taxon>
        <taxon>Metazoa</taxon>
        <taxon>Ecdysozoa</taxon>
        <taxon>Nematoda</taxon>
        <taxon>Chromadorea</taxon>
        <taxon>Rhabditida</taxon>
        <taxon>Tylenchina</taxon>
        <taxon>Panagrolaimomorpha</taxon>
        <taxon>Panagrolaimoidea</taxon>
        <taxon>Panagrolaimidae</taxon>
        <taxon>Panagrolaimus</taxon>
    </lineage>
</organism>
<evidence type="ECO:0000313" key="2">
    <source>
        <dbReference type="WBParaSite" id="PS1159_v2.g13431.t1"/>
    </source>
</evidence>
<protein>
    <submittedName>
        <fullName evidence="2">EamA domain-containing protein</fullName>
    </submittedName>
</protein>
<proteinExistence type="predicted"/>
<dbReference type="WBParaSite" id="PS1159_v2.g13431.t1">
    <property type="protein sequence ID" value="PS1159_v2.g13431.t1"/>
    <property type="gene ID" value="PS1159_v2.g13431"/>
</dbReference>
<reference evidence="2" key="1">
    <citation type="submission" date="2022-11" db="UniProtKB">
        <authorList>
            <consortium name="WormBaseParasite"/>
        </authorList>
    </citation>
    <scope>IDENTIFICATION</scope>
</reference>